<reference evidence="1 2" key="1">
    <citation type="submission" date="2016-11" db="EMBL/GenBank/DDBJ databases">
        <authorList>
            <person name="Jaros S."/>
            <person name="Januszkiewicz K."/>
            <person name="Wedrychowicz H."/>
        </authorList>
    </citation>
    <scope>NUCLEOTIDE SEQUENCE [LARGE SCALE GENOMIC DNA]</scope>
    <source>
        <strain evidence="1 2">DSM 18119</strain>
    </source>
</reference>
<dbReference type="RefSeq" id="WP_072836240.1">
    <property type="nucleotide sequence ID" value="NZ_FQUU01000014.1"/>
</dbReference>
<protein>
    <recommendedName>
        <fullName evidence="3">Methyltransferase FkbM domain-containing protein</fullName>
    </recommendedName>
</protein>
<keyword evidence="2" id="KW-1185">Reference proteome</keyword>
<dbReference type="AlphaFoldDB" id="A0A1M5D379"/>
<sequence>MGALNRFDLCRIIKEYKIPYFFETGTFWGDGVAYALQSPFKRLFSVELVPEIASKAASRFIDNKEVCILEGDSVSVLGQELPYVKGNCLFWLDAHFPGADAGLAAYNAGADEDLRLPLEKELEVISRLRSNYKDVLILDDLRIYEDGPFVNGNVPADALPGENRTIDFIYRYFGETHQVMKCYLDEGYILLFPRVGYKRNHFKWSNLFKKVAPEEDHYLINEPV</sequence>
<dbReference type="EMBL" id="FQUU01000014">
    <property type="protein sequence ID" value="SHF61431.1"/>
    <property type="molecule type" value="Genomic_DNA"/>
</dbReference>
<evidence type="ECO:0000313" key="2">
    <source>
        <dbReference type="Proteomes" id="UP000184048"/>
    </source>
</evidence>
<accession>A0A1M5D379</accession>
<evidence type="ECO:0000313" key="1">
    <source>
        <dbReference type="EMBL" id="SHF61431.1"/>
    </source>
</evidence>
<dbReference type="OrthoDB" id="5329963at2"/>
<dbReference type="STRING" id="1121884.SAMN02745131_03091"/>
<gene>
    <name evidence="1" type="ORF">SAMN02745131_03091</name>
</gene>
<organism evidence="1 2">
    <name type="scientific">Flavisolibacter ginsengisoli DSM 18119</name>
    <dbReference type="NCBI Taxonomy" id="1121884"/>
    <lineage>
        <taxon>Bacteria</taxon>
        <taxon>Pseudomonadati</taxon>
        <taxon>Bacteroidota</taxon>
        <taxon>Chitinophagia</taxon>
        <taxon>Chitinophagales</taxon>
        <taxon>Chitinophagaceae</taxon>
        <taxon>Flavisolibacter</taxon>
    </lineage>
</organism>
<dbReference type="Proteomes" id="UP000184048">
    <property type="component" value="Unassembled WGS sequence"/>
</dbReference>
<proteinExistence type="predicted"/>
<evidence type="ECO:0008006" key="3">
    <source>
        <dbReference type="Google" id="ProtNLM"/>
    </source>
</evidence>
<name>A0A1M5D379_9BACT</name>